<sequence>MSLIPSLLPNLLLAAATFALVGVVAPGAEAAPTGASQWSDDHASRARLVSGDAVPQERWAGIEIEMEAGYKTYWRTPGDSGIPAELDWSGSQNVADVEVLWPAPARFEDPFGFYYGYLEHVVVPVKVTPEDPARPATLSLSLFYGVCKEICIPATADVSLTLPPEPAASTPAVAQALATVPEATPLGETEGPLAILDVSPTGEDTLAVRVRAPRDAMLLAEGPDGSWFLAASEAADAEGVFSLDVVHRPRGAQGPFPLRLTLIGADAAIEVETSALLD</sequence>
<accession>A0A917Q4X7</accession>
<evidence type="ECO:0000313" key="3">
    <source>
        <dbReference type="EMBL" id="GGK25102.1"/>
    </source>
</evidence>
<dbReference type="AlphaFoldDB" id="A0A917Q4X7"/>
<feature type="domain" description="Thiol:disulfide interchange protein DsbD N-terminal" evidence="2">
    <location>
        <begin position="54"/>
        <end position="161"/>
    </location>
</feature>
<keyword evidence="4" id="KW-1185">Reference proteome</keyword>
<keyword evidence="1" id="KW-0732">Signal</keyword>
<dbReference type="Proteomes" id="UP000600449">
    <property type="component" value="Unassembled WGS sequence"/>
</dbReference>
<organism evidence="3 4">
    <name type="scientific">Salinarimonas ramus</name>
    <dbReference type="NCBI Taxonomy" id="690164"/>
    <lineage>
        <taxon>Bacteria</taxon>
        <taxon>Pseudomonadati</taxon>
        <taxon>Pseudomonadota</taxon>
        <taxon>Alphaproteobacteria</taxon>
        <taxon>Hyphomicrobiales</taxon>
        <taxon>Salinarimonadaceae</taxon>
        <taxon>Salinarimonas</taxon>
    </lineage>
</organism>
<reference evidence="3 4" key="1">
    <citation type="journal article" date="2014" name="Int. J. Syst. Evol. Microbiol.">
        <title>Complete genome sequence of Corynebacterium casei LMG S-19264T (=DSM 44701T), isolated from a smear-ripened cheese.</title>
        <authorList>
            <consortium name="US DOE Joint Genome Institute (JGI-PGF)"/>
            <person name="Walter F."/>
            <person name="Albersmeier A."/>
            <person name="Kalinowski J."/>
            <person name="Ruckert C."/>
        </authorList>
    </citation>
    <scope>NUCLEOTIDE SEQUENCE [LARGE SCALE GENOMIC DNA]</scope>
    <source>
        <strain evidence="3 4">CGMCC 1.9161</strain>
    </source>
</reference>
<evidence type="ECO:0000259" key="2">
    <source>
        <dbReference type="Pfam" id="PF11412"/>
    </source>
</evidence>
<name>A0A917Q4X7_9HYPH</name>
<proteinExistence type="predicted"/>
<comment type="caution">
    <text evidence="3">The sequence shown here is derived from an EMBL/GenBank/DDBJ whole genome shotgun (WGS) entry which is preliminary data.</text>
</comment>
<dbReference type="EMBL" id="BMMF01000003">
    <property type="protein sequence ID" value="GGK25102.1"/>
    <property type="molecule type" value="Genomic_DNA"/>
</dbReference>
<protein>
    <submittedName>
        <fullName evidence="3">Protein involved in C cytochrome biogenesis</fullName>
    </submittedName>
</protein>
<evidence type="ECO:0000313" key="4">
    <source>
        <dbReference type="Proteomes" id="UP000600449"/>
    </source>
</evidence>
<dbReference type="RefSeq" id="WP_188910200.1">
    <property type="nucleotide sequence ID" value="NZ_BMMF01000003.1"/>
</dbReference>
<dbReference type="InterPro" id="IPR028250">
    <property type="entry name" value="DsbDN"/>
</dbReference>
<feature type="chain" id="PRO_5037022053" evidence="1">
    <location>
        <begin position="31"/>
        <end position="278"/>
    </location>
</feature>
<feature type="signal peptide" evidence="1">
    <location>
        <begin position="1"/>
        <end position="30"/>
    </location>
</feature>
<evidence type="ECO:0000256" key="1">
    <source>
        <dbReference type="SAM" id="SignalP"/>
    </source>
</evidence>
<gene>
    <name evidence="3" type="ORF">GCM10011322_09590</name>
</gene>
<dbReference type="Pfam" id="PF11412">
    <property type="entry name" value="DsbD_N"/>
    <property type="match status" value="1"/>
</dbReference>